<evidence type="ECO:0000256" key="1">
    <source>
        <dbReference type="SAM" id="MobiDB-lite"/>
    </source>
</evidence>
<evidence type="ECO:0000313" key="4">
    <source>
        <dbReference type="Proteomes" id="UP001519363"/>
    </source>
</evidence>
<protein>
    <submittedName>
        <fullName evidence="3">Uncharacterized protein</fullName>
    </submittedName>
</protein>
<organism evidence="3 4">
    <name type="scientific">Crossiella equi</name>
    <dbReference type="NCBI Taxonomy" id="130796"/>
    <lineage>
        <taxon>Bacteria</taxon>
        <taxon>Bacillati</taxon>
        <taxon>Actinomycetota</taxon>
        <taxon>Actinomycetes</taxon>
        <taxon>Pseudonocardiales</taxon>
        <taxon>Pseudonocardiaceae</taxon>
        <taxon>Crossiella</taxon>
    </lineage>
</organism>
<sequence>MPNPMYPPLSPSSIAGLVIGTVIGVLILAAGAVAALRYSRASSSTRRIQEQLDLSTARNAYEMGLKAAQLRQQLRTSGDGPQQEDVLAAIRGVERMFQALCEEIRQEGGNTRRAIAALSAPPNPAGPTAPVPQAPRTPVPQPPAAAQQMQS</sequence>
<dbReference type="RefSeq" id="WP_086782166.1">
    <property type="nucleotide sequence ID" value="NZ_JAGIOO010000001.1"/>
</dbReference>
<keyword evidence="2" id="KW-0812">Transmembrane</keyword>
<evidence type="ECO:0000313" key="3">
    <source>
        <dbReference type="EMBL" id="MBP2471136.1"/>
    </source>
</evidence>
<name>A0ABS5A3I1_9PSEU</name>
<keyword evidence="2" id="KW-1133">Transmembrane helix</keyword>
<dbReference type="EMBL" id="JAGIOO010000001">
    <property type="protein sequence ID" value="MBP2471136.1"/>
    <property type="molecule type" value="Genomic_DNA"/>
</dbReference>
<feature type="compositionally biased region" description="Pro residues" evidence="1">
    <location>
        <begin position="121"/>
        <end position="143"/>
    </location>
</feature>
<keyword evidence="4" id="KW-1185">Reference proteome</keyword>
<feature type="transmembrane region" description="Helical" evidence="2">
    <location>
        <begin position="12"/>
        <end position="36"/>
    </location>
</feature>
<reference evidence="3 4" key="1">
    <citation type="submission" date="2021-03" db="EMBL/GenBank/DDBJ databases">
        <title>Sequencing the genomes of 1000 actinobacteria strains.</title>
        <authorList>
            <person name="Klenk H.-P."/>
        </authorList>
    </citation>
    <scope>NUCLEOTIDE SEQUENCE [LARGE SCALE GENOMIC DNA]</scope>
    <source>
        <strain evidence="3 4">DSM 44580</strain>
    </source>
</reference>
<evidence type="ECO:0000256" key="2">
    <source>
        <dbReference type="SAM" id="Phobius"/>
    </source>
</evidence>
<keyword evidence="2" id="KW-0472">Membrane</keyword>
<accession>A0ABS5A3I1</accession>
<proteinExistence type="predicted"/>
<dbReference type="Proteomes" id="UP001519363">
    <property type="component" value="Unassembled WGS sequence"/>
</dbReference>
<comment type="caution">
    <text evidence="3">The sequence shown here is derived from an EMBL/GenBank/DDBJ whole genome shotgun (WGS) entry which is preliminary data.</text>
</comment>
<feature type="region of interest" description="Disordered" evidence="1">
    <location>
        <begin position="115"/>
        <end position="151"/>
    </location>
</feature>
<gene>
    <name evidence="3" type="ORF">JOF53_000008</name>
</gene>